<evidence type="ECO:0000313" key="2">
    <source>
        <dbReference type="Proteomes" id="UP001217631"/>
    </source>
</evidence>
<dbReference type="AlphaFoldDB" id="A0AAJ5S400"/>
<organism evidence="1 2">
    <name type="scientific">Pseudomonas juntendi</name>
    <dbReference type="NCBI Taxonomy" id="2666183"/>
    <lineage>
        <taxon>Bacteria</taxon>
        <taxon>Pseudomonadati</taxon>
        <taxon>Pseudomonadota</taxon>
        <taxon>Gammaproteobacteria</taxon>
        <taxon>Pseudomonadales</taxon>
        <taxon>Pseudomonadaceae</taxon>
        <taxon>Pseudomonas</taxon>
    </lineage>
</organism>
<protein>
    <submittedName>
        <fullName evidence="1">Uncharacterized protein</fullName>
    </submittedName>
</protein>
<name>A0AAJ5S400_9PSED</name>
<accession>A0AAJ5S400</accession>
<dbReference type="RefSeq" id="WP_275000178.1">
    <property type="nucleotide sequence ID" value="NZ_CP118677.1"/>
</dbReference>
<reference evidence="1" key="1">
    <citation type="submission" date="2023-02" db="EMBL/GenBank/DDBJ databases">
        <title>tmexCD-toprJ-like cluster.</title>
        <authorList>
            <person name="Gao X."/>
            <person name="Wang C."/>
            <person name="Liu J."/>
        </authorList>
    </citation>
    <scope>NUCLEOTIDE SEQUENCE</scope>
    <source>
        <strain evidence="1">GDW21C697WI</strain>
    </source>
</reference>
<proteinExistence type="predicted"/>
<dbReference type="EMBL" id="CP118677">
    <property type="protein sequence ID" value="WEA21675.1"/>
    <property type="molecule type" value="Genomic_DNA"/>
</dbReference>
<dbReference type="Proteomes" id="UP001217631">
    <property type="component" value="Chromosome"/>
</dbReference>
<evidence type="ECO:0000313" key="1">
    <source>
        <dbReference type="EMBL" id="WEA21675.1"/>
    </source>
</evidence>
<sequence>MTLPLSVLGVLGLCWVGFGKPTHIQAPESVALGVCVLGVLGLCARARARFFLIVENDGKINLYANPEKPNTPNTLNTDAPNQLNSLGFECVGFVLGLPKCVLGSDREVGDDE</sequence>
<gene>
    <name evidence="1" type="ORF">PWA60_05600</name>
</gene>